<accession>A0A1H4QZW6</accession>
<evidence type="ECO:0000313" key="3">
    <source>
        <dbReference type="Proteomes" id="UP000198982"/>
    </source>
</evidence>
<evidence type="ECO:0000259" key="1">
    <source>
        <dbReference type="Pfam" id="PF12949"/>
    </source>
</evidence>
<name>A0A1H4QZW6_9PSED</name>
<proteinExistence type="predicted"/>
<gene>
    <name evidence="2" type="ORF">SAMN05216178_3981</name>
</gene>
<dbReference type="Gene3D" id="1.10.720.30">
    <property type="entry name" value="SAP domain"/>
    <property type="match status" value="1"/>
</dbReference>
<dbReference type="Proteomes" id="UP000198982">
    <property type="component" value="Unassembled WGS sequence"/>
</dbReference>
<organism evidence="2 3">
    <name type="scientific">Pseudomonas saponiphila</name>
    <dbReference type="NCBI Taxonomy" id="556534"/>
    <lineage>
        <taxon>Bacteria</taxon>
        <taxon>Pseudomonadati</taxon>
        <taxon>Pseudomonadota</taxon>
        <taxon>Gammaproteobacteria</taxon>
        <taxon>Pseudomonadales</taxon>
        <taxon>Pseudomonadaceae</taxon>
        <taxon>Pseudomonas</taxon>
    </lineage>
</organism>
<reference evidence="3" key="1">
    <citation type="submission" date="2016-10" db="EMBL/GenBank/DDBJ databases">
        <authorList>
            <person name="Varghese N."/>
            <person name="Submissions S."/>
        </authorList>
    </citation>
    <scope>NUCLEOTIDE SEQUENCE [LARGE SCALE GENOMIC DNA]</scope>
    <source>
        <strain evidence="3">DSM 9751</strain>
    </source>
</reference>
<dbReference type="EMBL" id="FNTJ01000001">
    <property type="protein sequence ID" value="SEC25126.1"/>
    <property type="molecule type" value="Genomic_DNA"/>
</dbReference>
<dbReference type="InterPro" id="IPR025856">
    <property type="entry name" value="HeH/LEM_domain"/>
</dbReference>
<dbReference type="RefSeq" id="WP_092316336.1">
    <property type="nucleotide sequence ID" value="NZ_FNTJ01000001.1"/>
</dbReference>
<keyword evidence="3" id="KW-1185">Reference proteome</keyword>
<dbReference type="AlphaFoldDB" id="A0A1H4QZW6"/>
<feature type="domain" description="HeH/LEM" evidence="1">
    <location>
        <begin position="48"/>
        <end position="77"/>
    </location>
</feature>
<dbReference type="Pfam" id="PF12949">
    <property type="entry name" value="HeH"/>
    <property type="match status" value="1"/>
</dbReference>
<sequence>MSDKVIKVDPWGEGQGDFVLIDADSFDENFHTRYDDGSDQGGPKEGTAAFLRAKLDELGVPYKAGASKADLQSLFDQNKPASE</sequence>
<dbReference type="InterPro" id="IPR036361">
    <property type="entry name" value="SAP_dom_sf"/>
</dbReference>
<protein>
    <submittedName>
        <fullName evidence="2">HeH/LEM domain-containing protein</fullName>
    </submittedName>
</protein>
<evidence type="ECO:0000313" key="2">
    <source>
        <dbReference type="EMBL" id="SEC25126.1"/>
    </source>
</evidence>